<proteinExistence type="predicted"/>
<reference evidence="1 2" key="1">
    <citation type="submission" date="2018-11" db="EMBL/GenBank/DDBJ databases">
        <authorList>
            <person name="Zhou Z."/>
            <person name="Wang G."/>
        </authorList>
    </citation>
    <scope>NUCLEOTIDE SEQUENCE [LARGE SCALE GENOMIC DNA]</scope>
    <source>
        <strain evidence="1 2">KCTC42998</strain>
    </source>
</reference>
<name>A0A3P1CKW7_9BACT</name>
<evidence type="ECO:0000313" key="2">
    <source>
        <dbReference type="Proteomes" id="UP000274271"/>
    </source>
</evidence>
<gene>
    <name evidence="1" type="ORF">EHT87_14975</name>
</gene>
<dbReference type="RefSeq" id="WP_124907462.1">
    <property type="nucleotide sequence ID" value="NZ_RQJP01000003.1"/>
</dbReference>
<protein>
    <submittedName>
        <fullName evidence="1">Uncharacterized protein</fullName>
    </submittedName>
</protein>
<dbReference type="OrthoDB" id="961631at2"/>
<keyword evidence="2" id="KW-1185">Reference proteome</keyword>
<evidence type="ECO:0000313" key="1">
    <source>
        <dbReference type="EMBL" id="RRB13564.1"/>
    </source>
</evidence>
<accession>A0A3P1CKW7</accession>
<dbReference type="Proteomes" id="UP000274271">
    <property type="component" value="Unassembled WGS sequence"/>
</dbReference>
<dbReference type="EMBL" id="RQJP01000003">
    <property type="protein sequence ID" value="RRB13564.1"/>
    <property type="molecule type" value="Genomic_DNA"/>
</dbReference>
<organism evidence="1 2">
    <name type="scientific">Larkinella knui</name>
    <dbReference type="NCBI Taxonomy" id="2025310"/>
    <lineage>
        <taxon>Bacteria</taxon>
        <taxon>Pseudomonadati</taxon>
        <taxon>Bacteroidota</taxon>
        <taxon>Cytophagia</taxon>
        <taxon>Cytophagales</taxon>
        <taxon>Spirosomataceae</taxon>
        <taxon>Larkinella</taxon>
    </lineage>
</organism>
<sequence length="175" mass="20436">MVLIINGTRKGVEWKNLVCFPDNYEVAFDILSNYVAAGLKLSEATLNDGGSFLNLPVRSFDGQSISPHLQNLQKEWEDVLAIKPEQRQAEKNSQFKEWDRQLITYYEKQIARVYRNLACNTKAMTKVNQRRASGLGLEHYESMQRKYLQLLNRYQTCYKKALVHLEHLERHQSLT</sequence>
<comment type="caution">
    <text evidence="1">The sequence shown here is derived from an EMBL/GenBank/DDBJ whole genome shotgun (WGS) entry which is preliminary data.</text>
</comment>
<dbReference type="AlphaFoldDB" id="A0A3P1CKW7"/>